<sequence>MVTRLPRRPASDSWPADVADSTREDCQAQVWGHQRSYVRPDVGKADTFTYKRMPYRKDDEHGGSVRQHGKPQG</sequence>
<reference evidence="2 3" key="1">
    <citation type="journal article" date="2014" name="Agronomy (Basel)">
        <title>A Draft Genome Sequence for Ensete ventricosum, the Drought-Tolerant Tree Against Hunger.</title>
        <authorList>
            <person name="Harrison J."/>
            <person name="Moore K.A."/>
            <person name="Paszkiewicz K."/>
            <person name="Jones T."/>
            <person name="Grant M."/>
            <person name="Ambacheew D."/>
            <person name="Muzemil S."/>
            <person name="Studholme D.J."/>
        </authorList>
    </citation>
    <scope>NUCLEOTIDE SEQUENCE [LARGE SCALE GENOMIC DNA]</scope>
</reference>
<accession>A0A426WXC6</accession>
<organism evidence="2 3">
    <name type="scientific">Ensete ventricosum</name>
    <name type="common">Abyssinian banana</name>
    <name type="synonym">Musa ensete</name>
    <dbReference type="NCBI Taxonomy" id="4639"/>
    <lineage>
        <taxon>Eukaryota</taxon>
        <taxon>Viridiplantae</taxon>
        <taxon>Streptophyta</taxon>
        <taxon>Embryophyta</taxon>
        <taxon>Tracheophyta</taxon>
        <taxon>Spermatophyta</taxon>
        <taxon>Magnoliopsida</taxon>
        <taxon>Liliopsida</taxon>
        <taxon>Zingiberales</taxon>
        <taxon>Musaceae</taxon>
        <taxon>Ensete</taxon>
    </lineage>
</organism>
<dbReference type="Proteomes" id="UP000287651">
    <property type="component" value="Unassembled WGS sequence"/>
</dbReference>
<dbReference type="AlphaFoldDB" id="A0A426WXC6"/>
<evidence type="ECO:0000256" key="1">
    <source>
        <dbReference type="SAM" id="MobiDB-lite"/>
    </source>
</evidence>
<name>A0A426WXC6_ENSVE</name>
<evidence type="ECO:0000313" key="3">
    <source>
        <dbReference type="Proteomes" id="UP000287651"/>
    </source>
</evidence>
<protein>
    <submittedName>
        <fullName evidence="2">Uncharacterized protein</fullName>
    </submittedName>
</protein>
<dbReference type="EMBL" id="AMZH03035291">
    <property type="protein sequence ID" value="RRT31858.1"/>
    <property type="molecule type" value="Genomic_DNA"/>
</dbReference>
<feature type="region of interest" description="Disordered" evidence="1">
    <location>
        <begin position="1"/>
        <end position="28"/>
    </location>
</feature>
<feature type="region of interest" description="Disordered" evidence="1">
    <location>
        <begin position="49"/>
        <end position="73"/>
    </location>
</feature>
<evidence type="ECO:0000313" key="2">
    <source>
        <dbReference type="EMBL" id="RRT31858.1"/>
    </source>
</evidence>
<gene>
    <name evidence="2" type="ORF">B296_00047459</name>
</gene>
<comment type="caution">
    <text evidence="2">The sequence shown here is derived from an EMBL/GenBank/DDBJ whole genome shotgun (WGS) entry which is preliminary data.</text>
</comment>
<proteinExistence type="predicted"/>